<evidence type="ECO:0000256" key="2">
    <source>
        <dbReference type="ARBA" id="ARBA00022448"/>
    </source>
</evidence>
<dbReference type="EMBL" id="CABFNB010000132">
    <property type="protein sequence ID" value="VTZ64625.1"/>
    <property type="molecule type" value="Genomic_DNA"/>
</dbReference>
<evidence type="ECO:0000259" key="9">
    <source>
        <dbReference type="PROSITE" id="PS50928"/>
    </source>
</evidence>
<keyword evidence="3" id="KW-1003">Cell membrane</keyword>
<comment type="subcellular location">
    <subcellularLocation>
        <location evidence="1 7">Cell membrane</location>
        <topology evidence="1 7">Multi-pass membrane protein</topology>
    </subcellularLocation>
</comment>
<feature type="transmembrane region" description="Helical" evidence="7">
    <location>
        <begin position="52"/>
        <end position="74"/>
    </location>
</feature>
<sequence length="339" mass="37414">MLPPKRRPASSKTPASSSTNCEDGAGRAGAVLHLHLFSGSPMKLSKLSAPTLLLLPAFIVLAVFIVLPLMFSLYSSFTPFRLTKPDTLWVFIGFRNYVNVLTNAEFWVAFGRTVLLLTIALNAEMLLGLGLALLVNKATRGQRILRTAMMFPMMFSPVLVGFQFKFLFNDNIGFVNNALQSLGLTDRAIPWLIDGNLALFSIIVAEVWSSTAVFAILILAGLLAMPKDPVEAAHVDGCTPWQTFRYVTWPYLMPFAFIAMTIRSLDVARAYDIVKIMTDGGPAKRTELLWTLVGRTAYGDARMGLANAMAYVAILLSIVFTVYFFRKLAAARQQIGAEW</sequence>
<dbReference type="SUPFAM" id="SSF160964">
    <property type="entry name" value="MalF N-terminal region-like"/>
    <property type="match status" value="1"/>
</dbReference>
<feature type="transmembrane region" description="Helical" evidence="7">
    <location>
        <begin position="308"/>
        <end position="325"/>
    </location>
</feature>
<evidence type="ECO:0000256" key="6">
    <source>
        <dbReference type="ARBA" id="ARBA00023136"/>
    </source>
</evidence>
<feature type="region of interest" description="Disordered" evidence="8">
    <location>
        <begin position="1"/>
        <end position="22"/>
    </location>
</feature>
<dbReference type="Gene3D" id="1.10.3720.10">
    <property type="entry name" value="MetI-like"/>
    <property type="match status" value="1"/>
</dbReference>
<protein>
    <submittedName>
        <fullName evidence="10">Binding-protein-dependent transport systems inner membrane component</fullName>
    </submittedName>
</protein>
<keyword evidence="6 7" id="KW-0472">Membrane</keyword>
<keyword evidence="4 7" id="KW-0812">Transmembrane</keyword>
<keyword evidence="2 7" id="KW-0813">Transport</keyword>
<comment type="similarity">
    <text evidence="7">Belongs to the binding-protein-dependent transport system permease family.</text>
</comment>
<dbReference type="Pfam" id="PF00528">
    <property type="entry name" value="BPD_transp_1"/>
    <property type="match status" value="1"/>
</dbReference>
<feature type="transmembrane region" description="Helical" evidence="7">
    <location>
        <begin position="147"/>
        <end position="168"/>
    </location>
</feature>
<dbReference type="Proteomes" id="UP000507954">
    <property type="component" value="Unassembled WGS sequence"/>
</dbReference>
<evidence type="ECO:0000256" key="1">
    <source>
        <dbReference type="ARBA" id="ARBA00004651"/>
    </source>
</evidence>
<dbReference type="PANTHER" id="PTHR30193">
    <property type="entry name" value="ABC TRANSPORTER PERMEASE PROTEIN"/>
    <property type="match status" value="1"/>
</dbReference>
<organism evidence="10">
    <name type="scientific">Sinorhizobium medicae</name>
    <dbReference type="NCBI Taxonomy" id="110321"/>
    <lineage>
        <taxon>Bacteria</taxon>
        <taxon>Pseudomonadati</taxon>
        <taxon>Pseudomonadota</taxon>
        <taxon>Alphaproteobacteria</taxon>
        <taxon>Hyphomicrobiales</taxon>
        <taxon>Rhizobiaceae</taxon>
        <taxon>Sinorhizobium/Ensifer group</taxon>
        <taxon>Sinorhizobium</taxon>
    </lineage>
</organism>
<evidence type="ECO:0000256" key="5">
    <source>
        <dbReference type="ARBA" id="ARBA00022989"/>
    </source>
</evidence>
<accession>A0A508X9L4</accession>
<feature type="domain" description="ABC transmembrane type-1" evidence="9">
    <location>
        <begin position="110"/>
        <end position="324"/>
    </location>
</feature>
<name>A0A508X9L4_9HYPH</name>
<evidence type="ECO:0000256" key="7">
    <source>
        <dbReference type="RuleBase" id="RU363032"/>
    </source>
</evidence>
<feature type="transmembrane region" description="Helical" evidence="7">
    <location>
        <begin position="114"/>
        <end position="135"/>
    </location>
</feature>
<dbReference type="InterPro" id="IPR035906">
    <property type="entry name" value="MetI-like_sf"/>
</dbReference>
<keyword evidence="5 7" id="KW-1133">Transmembrane helix</keyword>
<gene>
    <name evidence="10" type="ORF">EMEDMD4_630006</name>
</gene>
<dbReference type="SUPFAM" id="SSF161098">
    <property type="entry name" value="MetI-like"/>
    <property type="match status" value="1"/>
</dbReference>
<dbReference type="PROSITE" id="PS50928">
    <property type="entry name" value="ABC_TM1"/>
    <property type="match status" value="1"/>
</dbReference>
<evidence type="ECO:0000256" key="4">
    <source>
        <dbReference type="ARBA" id="ARBA00022692"/>
    </source>
</evidence>
<dbReference type="InterPro" id="IPR000515">
    <property type="entry name" value="MetI-like"/>
</dbReference>
<reference evidence="10" key="1">
    <citation type="submission" date="2019-06" db="EMBL/GenBank/DDBJ databases">
        <authorList>
            <person name="Le Quere A."/>
            <person name="Colella S."/>
        </authorList>
    </citation>
    <scope>NUCLEOTIDE SEQUENCE</scope>
    <source>
        <strain evidence="10">EmedicaeMD41</strain>
    </source>
</reference>
<evidence type="ECO:0000313" key="10">
    <source>
        <dbReference type="EMBL" id="VTZ64625.1"/>
    </source>
</evidence>
<proteinExistence type="inferred from homology"/>
<dbReference type="InterPro" id="IPR051393">
    <property type="entry name" value="ABC_transporter_permease"/>
</dbReference>
<evidence type="ECO:0000256" key="8">
    <source>
        <dbReference type="SAM" id="MobiDB-lite"/>
    </source>
</evidence>
<dbReference type="GO" id="GO:0055085">
    <property type="term" value="P:transmembrane transport"/>
    <property type="evidence" value="ECO:0007669"/>
    <property type="project" value="InterPro"/>
</dbReference>
<feature type="compositionally biased region" description="Low complexity" evidence="8">
    <location>
        <begin position="10"/>
        <end position="19"/>
    </location>
</feature>
<feature type="transmembrane region" description="Helical" evidence="7">
    <location>
        <begin position="197"/>
        <end position="225"/>
    </location>
</feature>
<dbReference type="PANTHER" id="PTHR30193:SF37">
    <property type="entry name" value="INNER MEMBRANE ABC TRANSPORTER PERMEASE PROTEIN YCJO"/>
    <property type="match status" value="1"/>
</dbReference>
<dbReference type="CDD" id="cd06261">
    <property type="entry name" value="TM_PBP2"/>
    <property type="match status" value="1"/>
</dbReference>
<dbReference type="GO" id="GO:0005886">
    <property type="term" value="C:plasma membrane"/>
    <property type="evidence" value="ECO:0007669"/>
    <property type="project" value="UniProtKB-SubCell"/>
</dbReference>
<feature type="transmembrane region" description="Helical" evidence="7">
    <location>
        <begin position="246"/>
        <end position="265"/>
    </location>
</feature>
<dbReference type="AlphaFoldDB" id="A0A508X9L4"/>
<evidence type="ECO:0000256" key="3">
    <source>
        <dbReference type="ARBA" id="ARBA00022475"/>
    </source>
</evidence>